<dbReference type="EMBL" id="GBXM01058821">
    <property type="protein sequence ID" value="JAH49756.1"/>
    <property type="molecule type" value="Transcribed_RNA"/>
</dbReference>
<evidence type="ECO:0000313" key="1">
    <source>
        <dbReference type="EMBL" id="JAH49756.1"/>
    </source>
</evidence>
<organism evidence="1">
    <name type="scientific">Anguilla anguilla</name>
    <name type="common">European freshwater eel</name>
    <name type="synonym">Muraena anguilla</name>
    <dbReference type="NCBI Taxonomy" id="7936"/>
    <lineage>
        <taxon>Eukaryota</taxon>
        <taxon>Metazoa</taxon>
        <taxon>Chordata</taxon>
        <taxon>Craniata</taxon>
        <taxon>Vertebrata</taxon>
        <taxon>Euteleostomi</taxon>
        <taxon>Actinopterygii</taxon>
        <taxon>Neopterygii</taxon>
        <taxon>Teleostei</taxon>
        <taxon>Anguilliformes</taxon>
        <taxon>Anguillidae</taxon>
        <taxon>Anguilla</taxon>
    </lineage>
</organism>
<reference evidence="1" key="2">
    <citation type="journal article" date="2015" name="Fish Shellfish Immunol.">
        <title>Early steps in the European eel (Anguilla anguilla)-Vibrio vulnificus interaction in the gills: Role of the RtxA13 toxin.</title>
        <authorList>
            <person name="Callol A."/>
            <person name="Pajuelo D."/>
            <person name="Ebbesson L."/>
            <person name="Teles M."/>
            <person name="MacKenzie S."/>
            <person name="Amaro C."/>
        </authorList>
    </citation>
    <scope>NUCLEOTIDE SEQUENCE</scope>
</reference>
<proteinExistence type="predicted"/>
<protein>
    <submittedName>
        <fullName evidence="1">Uncharacterized protein</fullName>
    </submittedName>
</protein>
<name>A0A0E9T810_ANGAN</name>
<accession>A0A0E9T810</accession>
<reference evidence="1" key="1">
    <citation type="submission" date="2014-11" db="EMBL/GenBank/DDBJ databases">
        <authorList>
            <person name="Amaro Gonzalez C."/>
        </authorList>
    </citation>
    <scope>NUCLEOTIDE SEQUENCE</scope>
</reference>
<sequence length="14" mass="1629">MINKAKQKKEIKGL</sequence>